<dbReference type="Pfam" id="PF13566">
    <property type="entry name" value="DUF4130"/>
    <property type="match status" value="1"/>
</dbReference>
<dbReference type="Proteomes" id="UP001597110">
    <property type="component" value="Unassembled WGS sequence"/>
</dbReference>
<dbReference type="InterPro" id="IPR023875">
    <property type="entry name" value="DNA_repair_put"/>
</dbReference>
<evidence type="ECO:0000259" key="3">
    <source>
        <dbReference type="Pfam" id="PF13566"/>
    </source>
</evidence>
<protein>
    <submittedName>
        <fullName evidence="4">TIGR03915 family putative DNA repair protein</fullName>
    </submittedName>
</protein>
<feature type="compositionally biased region" description="Basic and acidic residues" evidence="1">
    <location>
        <begin position="283"/>
        <end position="292"/>
    </location>
</feature>
<keyword evidence="2" id="KW-1133">Transmembrane helix</keyword>
<evidence type="ECO:0000256" key="2">
    <source>
        <dbReference type="SAM" id="Phobius"/>
    </source>
</evidence>
<evidence type="ECO:0000256" key="1">
    <source>
        <dbReference type="SAM" id="MobiDB-lite"/>
    </source>
</evidence>
<evidence type="ECO:0000313" key="5">
    <source>
        <dbReference type="Proteomes" id="UP001597110"/>
    </source>
</evidence>
<dbReference type="NCBIfam" id="TIGR03915">
    <property type="entry name" value="SAM_7_link_chp"/>
    <property type="match status" value="1"/>
</dbReference>
<dbReference type="Pfam" id="PF22765">
    <property type="entry name" value="DUF7010"/>
    <property type="match status" value="1"/>
</dbReference>
<dbReference type="InterPro" id="IPR025404">
    <property type="entry name" value="DUF4130"/>
</dbReference>
<accession>A0ABW2Y9I7</accession>
<keyword evidence="2" id="KW-0472">Membrane</keyword>
<reference evidence="5" key="1">
    <citation type="journal article" date="2019" name="Int. J. Syst. Evol. Microbiol.">
        <title>The Global Catalogue of Microorganisms (GCM) 10K type strain sequencing project: providing services to taxonomists for standard genome sequencing and annotation.</title>
        <authorList>
            <consortium name="The Broad Institute Genomics Platform"/>
            <consortium name="The Broad Institute Genome Sequencing Center for Infectious Disease"/>
            <person name="Wu L."/>
            <person name="Ma J."/>
        </authorList>
    </citation>
    <scope>NUCLEOTIDE SEQUENCE [LARGE SCALE GENOMIC DNA]</scope>
    <source>
        <strain evidence="5">CCUG 55585</strain>
    </source>
</reference>
<feature type="region of interest" description="Disordered" evidence="1">
    <location>
        <begin position="256"/>
        <end position="312"/>
    </location>
</feature>
<keyword evidence="5" id="KW-1185">Reference proteome</keyword>
<evidence type="ECO:0000313" key="4">
    <source>
        <dbReference type="EMBL" id="MFD0725214.1"/>
    </source>
</evidence>
<feature type="transmembrane region" description="Helical" evidence="2">
    <location>
        <begin position="464"/>
        <end position="483"/>
    </location>
</feature>
<dbReference type="EMBL" id="JBHTIF010000001">
    <property type="protein sequence ID" value="MFD0725214.1"/>
    <property type="molecule type" value="Genomic_DNA"/>
</dbReference>
<feature type="transmembrane region" description="Helical" evidence="2">
    <location>
        <begin position="329"/>
        <end position="348"/>
    </location>
</feature>
<feature type="compositionally biased region" description="Basic residues" evidence="1">
    <location>
        <begin position="263"/>
        <end position="282"/>
    </location>
</feature>
<dbReference type="RefSeq" id="WP_386822823.1">
    <property type="nucleotide sequence ID" value="NZ_JBHTIF010000001.1"/>
</dbReference>
<name>A0ABW2Y9I7_9GAMM</name>
<dbReference type="InterPro" id="IPR053824">
    <property type="entry name" value="DUF7010"/>
</dbReference>
<proteinExistence type="predicted"/>
<keyword evidence="2" id="KW-0812">Transmembrane</keyword>
<organism evidence="4 5">
    <name type="scientific">Lysobacter brunescens</name>
    <dbReference type="NCBI Taxonomy" id="262323"/>
    <lineage>
        <taxon>Bacteria</taxon>
        <taxon>Pseudomonadati</taxon>
        <taxon>Pseudomonadota</taxon>
        <taxon>Gammaproteobacteria</taxon>
        <taxon>Lysobacterales</taxon>
        <taxon>Lysobacteraceae</taxon>
        <taxon>Lysobacter</taxon>
    </lineage>
</organism>
<feature type="transmembrane region" description="Helical" evidence="2">
    <location>
        <begin position="354"/>
        <end position="376"/>
    </location>
</feature>
<feature type="transmembrane region" description="Helical" evidence="2">
    <location>
        <begin position="431"/>
        <end position="457"/>
    </location>
</feature>
<feature type="domain" description="DUF4130" evidence="3">
    <location>
        <begin position="79"/>
        <end position="237"/>
    </location>
</feature>
<feature type="transmembrane region" description="Helical" evidence="2">
    <location>
        <begin position="388"/>
        <end position="411"/>
    </location>
</feature>
<sequence length="496" mass="54814">MSRFRAEVEPGWDLDAWRRLARAGLCAGIAPEDIDWDGDAQATLLAAPDLVAAPATFPAPQVPSALFELAAAVLCHRDPQRHALLYRIAWRIAQGEKHLLSRVTDADVRRASELAKAVGRDTHKMKAFVRFREVPGETDAFIAWFEPAHQIVDRVAPFFARRFAGMRWAILTPDRSVAWDGTALAFGPGGQRSDAPADDAREDLWRTYYAHIFNPARLNPRMMRQEMPQKYWKHLPEAQLLPELIRTAGQRVREMQEREAQAPRRRIPKRRARTRPGMKTSRKTPDSCHVTRPDAAGTISARPPTLPDPAMTDSLASLRADFEARSRRSLSLPIAGLIVWAAAGAFGWNLTDRSAALLLVIATGAIFPIAMLVARIRGEQVLSNVNPLGRLMGLCVVMVNLLWALHVPLLVHAPEYVPLSLGLGLGLHWMVYSWIVGHPVGHIHAIVRTVALSAAWWLAPEHRLSACAAAVVLAYVISIAMMATRPIPAAVAADAR</sequence>
<comment type="caution">
    <text evidence="4">The sequence shown here is derived from an EMBL/GenBank/DDBJ whole genome shotgun (WGS) entry which is preliminary data.</text>
</comment>
<gene>
    <name evidence="4" type="ORF">ACFQ0E_06315</name>
</gene>